<reference evidence="2" key="1">
    <citation type="journal article" date="2019" name="Int. J. Syst. Evol. Microbiol.">
        <title>The Global Catalogue of Microorganisms (GCM) 10K type strain sequencing project: providing services to taxonomists for standard genome sequencing and annotation.</title>
        <authorList>
            <consortium name="The Broad Institute Genomics Platform"/>
            <consortium name="The Broad Institute Genome Sequencing Center for Infectious Disease"/>
            <person name="Wu L."/>
            <person name="Ma J."/>
        </authorList>
    </citation>
    <scope>NUCLEOTIDE SEQUENCE [LARGE SCALE GENOMIC DNA]</scope>
    <source>
        <strain evidence="2">CECT 8482</strain>
    </source>
</reference>
<sequence>MQHHCPYHVRIGARMAALTVAFQAKAKAVDPRSLCCAVRDVDAAYGCEHPLAVELAAFASCYPELRYAPDALSGAGDRLMSSVVRACWPERVQRADIDG</sequence>
<protein>
    <submittedName>
        <fullName evidence="1">Uncharacterized protein</fullName>
    </submittedName>
</protein>
<comment type="caution">
    <text evidence="1">The sequence shown here is derived from an EMBL/GenBank/DDBJ whole genome shotgun (WGS) entry which is preliminary data.</text>
</comment>
<evidence type="ECO:0000313" key="1">
    <source>
        <dbReference type="EMBL" id="MDN3713420.1"/>
    </source>
</evidence>
<gene>
    <name evidence="1" type="ORF">QWZ10_19835</name>
</gene>
<name>A0ABT8D9P2_9RHOB</name>
<accession>A0ABT8D9P2</accession>
<proteinExistence type="predicted"/>
<organism evidence="1 2">
    <name type="scientific">Paracoccus cavernae</name>
    <dbReference type="NCBI Taxonomy" id="1571207"/>
    <lineage>
        <taxon>Bacteria</taxon>
        <taxon>Pseudomonadati</taxon>
        <taxon>Pseudomonadota</taxon>
        <taxon>Alphaproteobacteria</taxon>
        <taxon>Rhodobacterales</taxon>
        <taxon>Paracoccaceae</taxon>
        <taxon>Paracoccus</taxon>
    </lineage>
</organism>
<dbReference type="Proteomes" id="UP001243846">
    <property type="component" value="Unassembled WGS sequence"/>
</dbReference>
<dbReference type="EMBL" id="JAUFRC010000001">
    <property type="protein sequence ID" value="MDN3713420.1"/>
    <property type="molecule type" value="Genomic_DNA"/>
</dbReference>
<keyword evidence="2" id="KW-1185">Reference proteome</keyword>
<evidence type="ECO:0000313" key="2">
    <source>
        <dbReference type="Proteomes" id="UP001243846"/>
    </source>
</evidence>